<dbReference type="Proteomes" id="UP001311232">
    <property type="component" value="Unassembled WGS sequence"/>
</dbReference>
<protein>
    <submittedName>
        <fullName evidence="1">Uncharacterized protein</fullName>
    </submittedName>
</protein>
<name>A0AAV9RCQ8_9TELE</name>
<accession>A0AAV9RCQ8</accession>
<evidence type="ECO:0000313" key="2">
    <source>
        <dbReference type="Proteomes" id="UP001311232"/>
    </source>
</evidence>
<gene>
    <name evidence="1" type="ORF">CRENBAI_009618</name>
</gene>
<dbReference type="AlphaFoldDB" id="A0AAV9RCQ8"/>
<reference evidence="1 2" key="1">
    <citation type="submission" date="2021-06" db="EMBL/GenBank/DDBJ databases">
        <authorList>
            <person name="Palmer J.M."/>
        </authorList>
    </citation>
    <scope>NUCLEOTIDE SEQUENCE [LARGE SCALE GENOMIC DNA]</scope>
    <source>
        <strain evidence="1 2">MEX-2019</strain>
        <tissue evidence="1">Muscle</tissue>
    </source>
</reference>
<proteinExistence type="predicted"/>
<evidence type="ECO:0000313" key="1">
    <source>
        <dbReference type="EMBL" id="KAK5607023.1"/>
    </source>
</evidence>
<organism evidence="1 2">
    <name type="scientific">Crenichthys baileyi</name>
    <name type="common">White River springfish</name>
    <dbReference type="NCBI Taxonomy" id="28760"/>
    <lineage>
        <taxon>Eukaryota</taxon>
        <taxon>Metazoa</taxon>
        <taxon>Chordata</taxon>
        <taxon>Craniata</taxon>
        <taxon>Vertebrata</taxon>
        <taxon>Euteleostomi</taxon>
        <taxon>Actinopterygii</taxon>
        <taxon>Neopterygii</taxon>
        <taxon>Teleostei</taxon>
        <taxon>Neoteleostei</taxon>
        <taxon>Acanthomorphata</taxon>
        <taxon>Ovalentaria</taxon>
        <taxon>Atherinomorphae</taxon>
        <taxon>Cyprinodontiformes</taxon>
        <taxon>Goodeidae</taxon>
        <taxon>Crenichthys</taxon>
    </lineage>
</organism>
<keyword evidence="2" id="KW-1185">Reference proteome</keyword>
<sequence length="107" mass="11575">MCPWSNTPESMAKLPPQYAIKFSRNLLMTLLLDLGVLKQRQDSGPRGLDFDTCAIEGIPGSCFLVRCVPFLPPAGSMAAHTGPGSSSTADFFLLKRSGHCLMLQLTC</sequence>
<comment type="caution">
    <text evidence="1">The sequence shown here is derived from an EMBL/GenBank/DDBJ whole genome shotgun (WGS) entry which is preliminary data.</text>
</comment>
<dbReference type="EMBL" id="JAHHUM010002036">
    <property type="protein sequence ID" value="KAK5607023.1"/>
    <property type="molecule type" value="Genomic_DNA"/>
</dbReference>